<dbReference type="RefSeq" id="WP_158349666.1">
    <property type="nucleotide sequence ID" value="NZ_CP032996.1"/>
</dbReference>
<dbReference type="NCBIfam" id="TIGR00184">
    <property type="entry name" value="purA"/>
    <property type="match status" value="1"/>
</dbReference>
<evidence type="ECO:0000256" key="9">
    <source>
        <dbReference type="PROSITE-ProRule" id="PRU10134"/>
    </source>
</evidence>
<dbReference type="SMART" id="SM00788">
    <property type="entry name" value="Adenylsucc_synt"/>
    <property type="match status" value="1"/>
</dbReference>
<dbReference type="FunFam" id="3.90.170.10:FF:000001">
    <property type="entry name" value="Adenylosuccinate synthetase"/>
    <property type="match status" value="1"/>
</dbReference>
<feature type="binding site" evidence="8">
    <location>
        <begin position="417"/>
        <end position="419"/>
    </location>
    <ligand>
        <name>GTP</name>
        <dbReference type="ChEBI" id="CHEBI:37565"/>
    </ligand>
</feature>
<name>A0A4D6YPT3_9GAMM</name>
<comment type="cofactor">
    <cofactor evidence="8">
        <name>Mg(2+)</name>
        <dbReference type="ChEBI" id="CHEBI:18420"/>
    </cofactor>
    <text evidence="8">Binds 1 Mg(2+) ion per subunit.</text>
</comment>
<evidence type="ECO:0000256" key="8">
    <source>
        <dbReference type="HAMAP-Rule" id="MF_00011"/>
    </source>
</evidence>
<dbReference type="FunFam" id="1.10.300.10:FF:000001">
    <property type="entry name" value="Adenylosuccinate synthetase"/>
    <property type="match status" value="1"/>
</dbReference>
<dbReference type="Gene3D" id="3.40.440.10">
    <property type="entry name" value="Adenylosuccinate Synthetase, subunit A, domain 1"/>
    <property type="match status" value="1"/>
</dbReference>
<dbReference type="NCBIfam" id="NF002223">
    <property type="entry name" value="PRK01117.1"/>
    <property type="match status" value="1"/>
</dbReference>
<feature type="binding site" evidence="8">
    <location>
        <position position="144"/>
    </location>
    <ligand>
        <name>IMP</name>
        <dbReference type="ChEBI" id="CHEBI:58053"/>
        <note>ligand shared between dimeric partners</note>
    </ligand>
</feature>
<dbReference type="Pfam" id="PF00709">
    <property type="entry name" value="Adenylsucc_synt"/>
    <property type="match status" value="1"/>
</dbReference>
<keyword evidence="7 8" id="KW-0342">GTP-binding</keyword>
<keyword evidence="4 8" id="KW-0547">Nucleotide-binding</keyword>
<dbReference type="AlphaFoldDB" id="A0A4D6YPT3"/>
<dbReference type="InterPro" id="IPR042110">
    <property type="entry name" value="Adenylosuccinate_synth_dom2"/>
</dbReference>
<dbReference type="GO" id="GO:0005525">
    <property type="term" value="F:GTP binding"/>
    <property type="evidence" value="ECO:0007669"/>
    <property type="project" value="UniProtKB-UniRule"/>
</dbReference>
<feature type="binding site" evidence="8">
    <location>
        <begin position="41"/>
        <end position="43"/>
    </location>
    <ligand>
        <name>GTP</name>
        <dbReference type="ChEBI" id="CHEBI:37565"/>
    </ligand>
</feature>
<dbReference type="OrthoDB" id="9807553at2"/>
<dbReference type="HAMAP" id="MF_00011">
    <property type="entry name" value="Adenylosucc_synth"/>
    <property type="match status" value="1"/>
</dbReference>
<dbReference type="CDD" id="cd03108">
    <property type="entry name" value="AdSS"/>
    <property type="match status" value="1"/>
</dbReference>
<feature type="binding site" description="in other chain" evidence="8">
    <location>
        <begin position="14"/>
        <end position="17"/>
    </location>
    <ligand>
        <name>IMP</name>
        <dbReference type="ChEBI" id="CHEBI:58053"/>
        <note>ligand shared between dimeric partners</note>
    </ligand>
</feature>
<dbReference type="InterPro" id="IPR027417">
    <property type="entry name" value="P-loop_NTPase"/>
</dbReference>
<dbReference type="PROSITE" id="PS00513">
    <property type="entry name" value="ADENYLOSUCCIN_SYN_2"/>
    <property type="match status" value="1"/>
</dbReference>
<dbReference type="SUPFAM" id="SSF52540">
    <property type="entry name" value="P-loop containing nucleoside triphosphate hydrolases"/>
    <property type="match status" value="1"/>
</dbReference>
<dbReference type="Proteomes" id="UP000298603">
    <property type="component" value="Chromosome"/>
</dbReference>
<comment type="subcellular location">
    <subcellularLocation>
        <location evidence="8">Cytoplasm</location>
    </subcellularLocation>
</comment>
<feature type="binding site" evidence="8">
    <location>
        <begin position="13"/>
        <end position="19"/>
    </location>
    <ligand>
        <name>GTP</name>
        <dbReference type="ChEBI" id="CHEBI:37565"/>
    </ligand>
</feature>
<evidence type="ECO:0000313" key="11">
    <source>
        <dbReference type="EMBL" id="QCI27365.1"/>
    </source>
</evidence>
<keyword evidence="2 8" id="KW-0436">Ligase</keyword>
<dbReference type="InterPro" id="IPR042109">
    <property type="entry name" value="Adenylosuccinate_synth_dom1"/>
</dbReference>
<feature type="active site" description="Proton donor" evidence="8">
    <location>
        <position position="42"/>
    </location>
</feature>
<feature type="binding site" description="in other chain" evidence="8">
    <location>
        <position position="130"/>
    </location>
    <ligand>
        <name>IMP</name>
        <dbReference type="ChEBI" id="CHEBI:58053"/>
        <note>ligand shared between dimeric partners</note>
    </ligand>
</feature>
<reference evidence="11 12" key="1">
    <citation type="submission" date="2018-10" db="EMBL/GenBank/DDBJ databases">
        <title>Comparative functional genomics of the obligate endosymbiont Buchnera aphidicola.</title>
        <authorList>
            <person name="Chong R.A."/>
        </authorList>
    </citation>
    <scope>NUCLEOTIDE SEQUENCE [LARGE SCALE GENOMIC DNA]</scope>
    <source>
        <strain evidence="11 12">Tma</strain>
    </source>
</reference>
<evidence type="ECO:0000256" key="3">
    <source>
        <dbReference type="ARBA" id="ARBA00022723"/>
    </source>
</evidence>
<dbReference type="Gene3D" id="3.90.170.10">
    <property type="entry name" value="Adenylosuccinate Synthetase, subunit A, domain 3"/>
    <property type="match status" value="1"/>
</dbReference>
<evidence type="ECO:0000256" key="2">
    <source>
        <dbReference type="ARBA" id="ARBA00022598"/>
    </source>
</evidence>
<proteinExistence type="inferred from homology"/>
<evidence type="ECO:0000256" key="10">
    <source>
        <dbReference type="RuleBase" id="RU000520"/>
    </source>
</evidence>
<feature type="binding site" evidence="8">
    <location>
        <position position="306"/>
    </location>
    <ligand>
        <name>GTP</name>
        <dbReference type="ChEBI" id="CHEBI:37565"/>
    </ligand>
</feature>
<gene>
    <name evidence="8" type="primary">purA</name>
    <name evidence="11" type="ORF">D9V81_01980</name>
</gene>
<keyword evidence="8" id="KW-0963">Cytoplasm</keyword>
<feature type="binding site" description="in other chain" evidence="8">
    <location>
        <begin position="39"/>
        <end position="42"/>
    </location>
    <ligand>
        <name>IMP</name>
        <dbReference type="ChEBI" id="CHEBI:58053"/>
        <note>ligand shared between dimeric partners</note>
    </ligand>
</feature>
<dbReference type="PANTHER" id="PTHR11846">
    <property type="entry name" value="ADENYLOSUCCINATE SYNTHETASE"/>
    <property type="match status" value="1"/>
</dbReference>
<feature type="binding site" evidence="8">
    <location>
        <begin position="332"/>
        <end position="334"/>
    </location>
    <ligand>
        <name>GTP</name>
        <dbReference type="ChEBI" id="CHEBI:37565"/>
    </ligand>
</feature>
<protein>
    <recommendedName>
        <fullName evidence="8 10">Adenylosuccinate synthetase</fullName>
        <shortName evidence="8">AMPSase</shortName>
        <shortName evidence="8">AdSS</shortName>
        <ecNumber evidence="8 10">6.3.4.4</ecNumber>
    </recommendedName>
    <alternativeName>
        <fullName evidence="8">IMP--aspartate ligase</fullName>
    </alternativeName>
</protein>
<dbReference type="InterPro" id="IPR001114">
    <property type="entry name" value="Adenylosuccinate_synthetase"/>
</dbReference>
<comment type="similarity">
    <text evidence="8 10">Belongs to the adenylosuccinate synthetase family.</text>
</comment>
<evidence type="ECO:0000313" key="12">
    <source>
        <dbReference type="Proteomes" id="UP000298603"/>
    </source>
</evidence>
<feature type="binding site" evidence="8">
    <location>
        <position position="14"/>
    </location>
    <ligand>
        <name>Mg(2+)</name>
        <dbReference type="ChEBI" id="CHEBI:18420"/>
    </ligand>
</feature>
<dbReference type="Gene3D" id="1.10.300.10">
    <property type="entry name" value="Adenylosuccinate Synthetase, subunit A, domain 2"/>
    <property type="match status" value="1"/>
</dbReference>
<evidence type="ECO:0000256" key="7">
    <source>
        <dbReference type="ARBA" id="ARBA00023134"/>
    </source>
</evidence>
<dbReference type="EC" id="6.3.4.4" evidence="8 10"/>
<feature type="binding site" evidence="8">
    <location>
        <position position="41"/>
    </location>
    <ligand>
        <name>Mg(2+)</name>
        <dbReference type="ChEBI" id="CHEBI:18420"/>
    </ligand>
</feature>
<accession>A0A4D6YPT3</accession>
<evidence type="ECO:0000256" key="5">
    <source>
        <dbReference type="ARBA" id="ARBA00022755"/>
    </source>
</evidence>
<dbReference type="UniPathway" id="UPA00075">
    <property type="reaction ID" value="UER00335"/>
</dbReference>
<feature type="binding site" description="in other chain" evidence="8">
    <location>
        <position position="240"/>
    </location>
    <ligand>
        <name>IMP</name>
        <dbReference type="ChEBI" id="CHEBI:58053"/>
        <note>ligand shared between dimeric partners</note>
    </ligand>
</feature>
<keyword evidence="6 8" id="KW-0460">Magnesium</keyword>
<keyword evidence="3 8" id="KW-0479">Metal-binding</keyword>
<evidence type="ECO:0000256" key="6">
    <source>
        <dbReference type="ARBA" id="ARBA00022842"/>
    </source>
</evidence>
<feature type="active site" evidence="9">
    <location>
        <position position="141"/>
    </location>
</feature>
<comment type="function">
    <text evidence="8">Plays an important role in the de novo pathway of purine nucleotide biosynthesis. Catalyzes the first committed step in the biosynthesis of AMP from IMP.</text>
</comment>
<feature type="binding site" description="in other chain" evidence="8">
    <location>
        <position position="225"/>
    </location>
    <ligand>
        <name>IMP</name>
        <dbReference type="ChEBI" id="CHEBI:58053"/>
        <note>ligand shared between dimeric partners</note>
    </ligand>
</feature>
<comment type="subunit">
    <text evidence="1 8">Homodimer.</text>
</comment>
<dbReference type="GO" id="GO:0000287">
    <property type="term" value="F:magnesium ion binding"/>
    <property type="evidence" value="ECO:0007669"/>
    <property type="project" value="UniProtKB-UniRule"/>
</dbReference>
<dbReference type="GO" id="GO:0005737">
    <property type="term" value="C:cytoplasm"/>
    <property type="evidence" value="ECO:0007669"/>
    <property type="project" value="UniProtKB-SubCell"/>
</dbReference>
<evidence type="ECO:0000256" key="4">
    <source>
        <dbReference type="ARBA" id="ARBA00022741"/>
    </source>
</evidence>
<evidence type="ECO:0000256" key="1">
    <source>
        <dbReference type="ARBA" id="ARBA00011738"/>
    </source>
</evidence>
<feature type="binding site" description="in other chain" evidence="8">
    <location>
        <position position="304"/>
    </location>
    <ligand>
        <name>IMP</name>
        <dbReference type="ChEBI" id="CHEBI:58053"/>
        <note>ligand shared between dimeric partners</note>
    </ligand>
</feature>
<dbReference type="PROSITE" id="PS01266">
    <property type="entry name" value="ADENYLOSUCCIN_SYN_1"/>
    <property type="match status" value="1"/>
</dbReference>
<dbReference type="PANTHER" id="PTHR11846:SF0">
    <property type="entry name" value="ADENYLOSUCCINATE SYNTHETASE"/>
    <property type="match status" value="1"/>
</dbReference>
<feature type="active site" description="Proton acceptor" evidence="8">
    <location>
        <position position="14"/>
    </location>
</feature>
<dbReference type="EMBL" id="CP032996">
    <property type="protein sequence ID" value="QCI27365.1"/>
    <property type="molecule type" value="Genomic_DNA"/>
</dbReference>
<sequence length="434" mass="49354">MNRNIVILGMQWGDEGKGKIVDFLTSHANYVVRYQGGHNAGHTLVINNKQIILHLIPSGILHDHVICILGNGVVISPSNLLQEMDMLSELNISLENRLFISHNCTLVLPYHEKIDILREDMLKNKCIGTTRKGIGPAYEDKVSRRSLRICDLYNTSLLKYKLKNIINYYNFQIVNYYKSDPVDYNIILEDLLKLKELFKNKIRDIPLILNQAYDNNKKIIFEGAQGALLDLDHGTFPYVTSSNSTIGGIFTGSGACFNQIHNILGIVKAYCTRVGSGPFPTELKDEMDEYLCQQGQEFGSTTGRRRRTGWLDLVLLSRMVMLNSVSSLCLTKIDVLDELSEIKVCIAYKNKNTDQVISNPFEYLNWEELKPVYKNLPGWKTSIKGITVFSDLPDALKNYISYIENYIGNNIKIDMLSIGPERIETIIIRDVFNL</sequence>
<dbReference type="GO" id="GO:0046040">
    <property type="term" value="P:IMP metabolic process"/>
    <property type="evidence" value="ECO:0007669"/>
    <property type="project" value="TreeGrafter"/>
</dbReference>
<keyword evidence="5 8" id="KW-0658">Purine biosynthesis</keyword>
<keyword evidence="12" id="KW-1185">Reference proteome</keyword>
<comment type="pathway">
    <text evidence="8 10">Purine metabolism; AMP biosynthesis via de novo pathway; AMP from IMP: step 1/2.</text>
</comment>
<dbReference type="InterPro" id="IPR042111">
    <property type="entry name" value="Adenylosuccinate_synth_dom3"/>
</dbReference>
<dbReference type="GO" id="GO:0044208">
    <property type="term" value="P:'de novo' AMP biosynthetic process"/>
    <property type="evidence" value="ECO:0007669"/>
    <property type="project" value="UniProtKB-UniRule"/>
</dbReference>
<dbReference type="InterPro" id="IPR018220">
    <property type="entry name" value="Adenylosuccin_syn_GTP-bd"/>
</dbReference>
<organism evidence="11 12">
    <name type="scientific">Buchnera aphidicola</name>
    <name type="common">Therioaphis trifolii</name>
    <dbReference type="NCBI Taxonomy" id="1241884"/>
    <lineage>
        <taxon>Bacteria</taxon>
        <taxon>Pseudomonadati</taxon>
        <taxon>Pseudomonadota</taxon>
        <taxon>Gammaproteobacteria</taxon>
        <taxon>Enterobacterales</taxon>
        <taxon>Erwiniaceae</taxon>
        <taxon>Buchnera</taxon>
    </lineage>
</organism>
<dbReference type="InterPro" id="IPR033128">
    <property type="entry name" value="Adenylosuccin_syn_Lys_AS"/>
</dbReference>
<feature type="binding site" evidence="8">
    <location>
        <begin position="300"/>
        <end position="306"/>
    </location>
    <ligand>
        <name>substrate</name>
    </ligand>
</feature>
<dbReference type="GO" id="GO:0004019">
    <property type="term" value="F:adenylosuccinate synthase activity"/>
    <property type="evidence" value="ECO:0007669"/>
    <property type="project" value="UniProtKB-UniRule"/>
</dbReference>
<comment type="catalytic activity">
    <reaction evidence="8 10">
        <text>IMP + L-aspartate + GTP = N(6)-(1,2-dicarboxyethyl)-AMP + GDP + phosphate + 2 H(+)</text>
        <dbReference type="Rhea" id="RHEA:15753"/>
        <dbReference type="ChEBI" id="CHEBI:15378"/>
        <dbReference type="ChEBI" id="CHEBI:29991"/>
        <dbReference type="ChEBI" id="CHEBI:37565"/>
        <dbReference type="ChEBI" id="CHEBI:43474"/>
        <dbReference type="ChEBI" id="CHEBI:57567"/>
        <dbReference type="ChEBI" id="CHEBI:58053"/>
        <dbReference type="ChEBI" id="CHEBI:58189"/>
        <dbReference type="EC" id="6.3.4.4"/>
    </reaction>
</comment>